<evidence type="ECO:0000313" key="3">
    <source>
        <dbReference type="Proteomes" id="UP000610456"/>
    </source>
</evidence>
<dbReference type="PANTHER" id="PTHR31157">
    <property type="entry name" value="SCP DOMAIN-CONTAINING PROTEIN"/>
    <property type="match status" value="1"/>
</dbReference>
<dbReference type="PROSITE" id="PS51257">
    <property type="entry name" value="PROKAR_LIPOPROTEIN"/>
    <property type="match status" value="1"/>
</dbReference>
<proteinExistence type="predicted"/>
<protein>
    <recommendedName>
        <fullName evidence="1">SCP domain-containing protein</fullName>
    </recommendedName>
</protein>
<dbReference type="RefSeq" id="WP_189604232.1">
    <property type="nucleotide sequence ID" value="NZ_BMXB01000004.1"/>
</dbReference>
<name>A0A918SF19_9FLAO</name>
<dbReference type="AlphaFoldDB" id="A0A918SF19"/>
<dbReference type="Pfam" id="PF00188">
    <property type="entry name" value="CAP"/>
    <property type="match status" value="1"/>
</dbReference>
<dbReference type="CDD" id="cd05379">
    <property type="entry name" value="CAP_bacterial"/>
    <property type="match status" value="1"/>
</dbReference>
<dbReference type="InterPro" id="IPR014044">
    <property type="entry name" value="CAP_dom"/>
</dbReference>
<dbReference type="EMBL" id="BMXB01000004">
    <property type="protein sequence ID" value="GHA35513.1"/>
    <property type="molecule type" value="Genomic_DNA"/>
</dbReference>
<feature type="domain" description="SCP" evidence="1">
    <location>
        <begin position="52"/>
        <end position="160"/>
    </location>
</feature>
<reference evidence="2" key="1">
    <citation type="journal article" date="2014" name="Int. J. Syst. Evol. Microbiol.">
        <title>Complete genome sequence of Corynebacterium casei LMG S-19264T (=DSM 44701T), isolated from a smear-ripened cheese.</title>
        <authorList>
            <consortium name="US DOE Joint Genome Institute (JGI-PGF)"/>
            <person name="Walter F."/>
            <person name="Albersmeier A."/>
            <person name="Kalinowski J."/>
            <person name="Ruckert C."/>
        </authorList>
    </citation>
    <scope>NUCLEOTIDE SEQUENCE</scope>
    <source>
        <strain evidence="2">KCTC 12719</strain>
    </source>
</reference>
<evidence type="ECO:0000259" key="1">
    <source>
        <dbReference type="Pfam" id="PF00188"/>
    </source>
</evidence>
<gene>
    <name evidence="2" type="ORF">GCM10007103_16380</name>
</gene>
<keyword evidence="3" id="KW-1185">Reference proteome</keyword>
<dbReference type="Proteomes" id="UP000610456">
    <property type="component" value="Unassembled WGS sequence"/>
</dbReference>
<comment type="caution">
    <text evidence="2">The sequence shown here is derived from an EMBL/GenBank/DDBJ whole genome shotgun (WGS) entry which is preliminary data.</text>
</comment>
<dbReference type="InterPro" id="IPR035940">
    <property type="entry name" value="CAP_sf"/>
</dbReference>
<sequence length="166" mass="18828">MKKITCRFWILALCVFTLGSCSKESLDEGETSDLVSVVAPVSYNEIELNIMDLVNDYRFSKGLNELDYKDEVSWQAEDHNFYMIQKNKVSHDGFANRYSSLAESVDAKAVSENVAFGYNTAEAVVKAWIESEGHRKNMEGDLTHFGISVKEDANGKKYFTNIFVRI</sequence>
<dbReference type="PANTHER" id="PTHR31157:SF1">
    <property type="entry name" value="SCP DOMAIN-CONTAINING PROTEIN"/>
    <property type="match status" value="1"/>
</dbReference>
<organism evidence="2 3">
    <name type="scientific">Salinimicrobium marinum</name>
    <dbReference type="NCBI Taxonomy" id="680283"/>
    <lineage>
        <taxon>Bacteria</taxon>
        <taxon>Pseudomonadati</taxon>
        <taxon>Bacteroidota</taxon>
        <taxon>Flavobacteriia</taxon>
        <taxon>Flavobacteriales</taxon>
        <taxon>Flavobacteriaceae</taxon>
        <taxon>Salinimicrobium</taxon>
    </lineage>
</organism>
<dbReference type="SUPFAM" id="SSF55797">
    <property type="entry name" value="PR-1-like"/>
    <property type="match status" value="1"/>
</dbReference>
<evidence type="ECO:0000313" key="2">
    <source>
        <dbReference type="EMBL" id="GHA35513.1"/>
    </source>
</evidence>
<accession>A0A918SF19</accession>
<reference evidence="2" key="2">
    <citation type="submission" date="2020-09" db="EMBL/GenBank/DDBJ databases">
        <authorList>
            <person name="Sun Q."/>
            <person name="Kim S."/>
        </authorList>
    </citation>
    <scope>NUCLEOTIDE SEQUENCE</scope>
    <source>
        <strain evidence="2">KCTC 12719</strain>
    </source>
</reference>
<dbReference type="Gene3D" id="3.40.33.10">
    <property type="entry name" value="CAP"/>
    <property type="match status" value="1"/>
</dbReference>